<gene>
    <name evidence="1" type="ordered locus">SUB1344</name>
</gene>
<dbReference type="PANTHER" id="PTHR35332">
    <property type="entry name" value="REGULATION OF ENOLASE PROTEIN 1"/>
    <property type="match status" value="1"/>
</dbReference>
<evidence type="ECO:0008006" key="3">
    <source>
        <dbReference type="Google" id="ProtNLM"/>
    </source>
</evidence>
<organism evidence="1 2">
    <name type="scientific">Streptococcus uberis (strain ATCC BAA-854 / 0140J)</name>
    <dbReference type="NCBI Taxonomy" id="218495"/>
    <lineage>
        <taxon>Bacteria</taxon>
        <taxon>Bacillati</taxon>
        <taxon>Bacillota</taxon>
        <taxon>Bacilli</taxon>
        <taxon>Lactobacillales</taxon>
        <taxon>Streptococcaceae</taxon>
        <taxon>Streptococcus</taxon>
    </lineage>
</organism>
<dbReference type="PIRSF" id="PIRSF022704">
    <property type="entry name" value="UCP022704"/>
    <property type="match status" value="1"/>
</dbReference>
<dbReference type="EMBL" id="AM946015">
    <property type="protein sequence ID" value="CAR42912.1"/>
    <property type="molecule type" value="Genomic_DNA"/>
</dbReference>
<dbReference type="InterPro" id="IPR015987">
    <property type="entry name" value="UCP022704"/>
</dbReference>
<dbReference type="RefSeq" id="WP_015911666.1">
    <property type="nucleotide sequence ID" value="NC_012004.1"/>
</dbReference>
<sequence length="210" mass="24509">MKVYDSKEMVWTREPKSFSISNQEIVIETQPHTDLWQRTYYHFQNDNAPLLQMTIEDDYFSFVVKTTFNSKHRFDQCGLVMYLDSENWLKASIEYENEDFQHLGSVVTNQGYSDWATTEIDASIKEMWYRLSRRGNDFRLECSQDGQTFKQMRICHMAKATGPIQCGIYACSPEDSSFTARFTDLQVLECQWPSHDGQAPDEVVSSITNL</sequence>
<dbReference type="AlphaFoldDB" id="B9DV03"/>
<accession>B9DV03</accession>
<dbReference type="InterPro" id="IPR009784">
    <property type="entry name" value="DUF1349"/>
</dbReference>
<proteinExistence type="predicted"/>
<dbReference type="InterPro" id="IPR013320">
    <property type="entry name" value="ConA-like_dom_sf"/>
</dbReference>
<dbReference type="OrthoDB" id="9814707at2"/>
<dbReference type="STRING" id="218495.SUB1344"/>
<dbReference type="SUPFAM" id="SSF49899">
    <property type="entry name" value="Concanavalin A-like lectins/glucanases"/>
    <property type="match status" value="1"/>
</dbReference>
<evidence type="ECO:0000313" key="2">
    <source>
        <dbReference type="Proteomes" id="UP000000449"/>
    </source>
</evidence>
<evidence type="ECO:0000313" key="1">
    <source>
        <dbReference type="EMBL" id="CAR42912.1"/>
    </source>
</evidence>
<protein>
    <recommendedName>
        <fullName evidence="3">DUF1349 domain-containing protein</fullName>
    </recommendedName>
</protein>
<dbReference type="eggNOG" id="COG3506">
    <property type="taxonomic scope" value="Bacteria"/>
</dbReference>
<name>B9DV03_STRU0</name>
<dbReference type="Gene3D" id="2.60.120.200">
    <property type="match status" value="1"/>
</dbReference>
<dbReference type="PANTHER" id="PTHR35332:SF2">
    <property type="entry name" value="REGULATION OF ENOLASE PROTEIN 1"/>
    <property type="match status" value="1"/>
</dbReference>
<keyword evidence="2" id="KW-1185">Reference proteome</keyword>
<dbReference type="Proteomes" id="UP000000449">
    <property type="component" value="Chromosome"/>
</dbReference>
<dbReference type="KEGG" id="sub:SUB1344"/>
<reference evidence="2" key="1">
    <citation type="journal article" date="2009" name="BMC Genomics">
        <title>Evidence for niche adaptation in the genome of the bovine pathogen Streptococcus uberis.</title>
        <authorList>
            <person name="Ward P.N."/>
            <person name="Holden M.T.G."/>
            <person name="Leigh J.A."/>
            <person name="Lennard N."/>
            <person name="Bignell A."/>
            <person name="Barron A."/>
            <person name="Clark L."/>
            <person name="Quail M.A."/>
            <person name="Woodward J."/>
            <person name="Barrell B.G."/>
            <person name="Egan S.A."/>
            <person name="Field T.R."/>
            <person name="Maskell D."/>
            <person name="Kehoe M."/>
            <person name="Dowson C.G."/>
            <person name="Chanter N."/>
            <person name="Whatmore A.M."/>
            <person name="Bentley S.D."/>
            <person name="Parkhill J."/>
        </authorList>
    </citation>
    <scope>NUCLEOTIDE SEQUENCE [LARGE SCALE GENOMIC DNA]</scope>
    <source>
        <strain evidence="2">ATCC BAA-854 / 0140J</strain>
    </source>
</reference>
<dbReference type="Pfam" id="PF07081">
    <property type="entry name" value="DUF1349"/>
    <property type="match status" value="1"/>
</dbReference>
<dbReference type="HOGENOM" id="CLU_082825_0_1_9"/>